<evidence type="ECO:0000256" key="1">
    <source>
        <dbReference type="SAM" id="Phobius"/>
    </source>
</evidence>
<keyword evidence="3" id="KW-1185">Reference proteome</keyword>
<feature type="transmembrane region" description="Helical" evidence="1">
    <location>
        <begin position="40"/>
        <end position="58"/>
    </location>
</feature>
<proteinExistence type="predicted"/>
<organism evidence="2 3">
    <name type="scientific">Yaniella flava</name>
    <dbReference type="NCBI Taxonomy" id="287930"/>
    <lineage>
        <taxon>Bacteria</taxon>
        <taxon>Bacillati</taxon>
        <taxon>Actinomycetota</taxon>
        <taxon>Actinomycetes</taxon>
        <taxon>Micrococcales</taxon>
        <taxon>Micrococcaceae</taxon>
        <taxon>Yaniella</taxon>
    </lineage>
</organism>
<dbReference type="Proteomes" id="UP001501461">
    <property type="component" value="Unassembled WGS sequence"/>
</dbReference>
<keyword evidence="1" id="KW-1133">Transmembrane helix</keyword>
<protein>
    <submittedName>
        <fullName evidence="2">Uncharacterized protein</fullName>
    </submittedName>
</protein>
<evidence type="ECO:0000313" key="3">
    <source>
        <dbReference type="Proteomes" id="UP001501461"/>
    </source>
</evidence>
<keyword evidence="1" id="KW-0812">Transmembrane</keyword>
<keyword evidence="1" id="KW-0472">Membrane</keyword>
<name>A0ABP5FNX2_9MICC</name>
<gene>
    <name evidence="2" type="ORF">GCM10009720_09160</name>
</gene>
<comment type="caution">
    <text evidence="2">The sequence shown here is derived from an EMBL/GenBank/DDBJ whole genome shotgun (WGS) entry which is preliminary data.</text>
</comment>
<evidence type="ECO:0000313" key="2">
    <source>
        <dbReference type="EMBL" id="GAA2031049.1"/>
    </source>
</evidence>
<sequence length="59" mass="6625">MQPVFSLCRIYPMGELIMNSGTRHLVDMINAYLRFDGRTVAIVALLLSILAVPAHILLR</sequence>
<reference evidence="3" key="1">
    <citation type="journal article" date="2019" name="Int. J. Syst. Evol. Microbiol.">
        <title>The Global Catalogue of Microorganisms (GCM) 10K type strain sequencing project: providing services to taxonomists for standard genome sequencing and annotation.</title>
        <authorList>
            <consortium name="The Broad Institute Genomics Platform"/>
            <consortium name="The Broad Institute Genome Sequencing Center for Infectious Disease"/>
            <person name="Wu L."/>
            <person name="Ma J."/>
        </authorList>
    </citation>
    <scope>NUCLEOTIDE SEQUENCE [LARGE SCALE GENOMIC DNA]</scope>
    <source>
        <strain evidence="3">JCM 13595</strain>
    </source>
</reference>
<dbReference type="EMBL" id="BAAAMN010000014">
    <property type="protein sequence ID" value="GAA2031049.1"/>
    <property type="molecule type" value="Genomic_DNA"/>
</dbReference>
<accession>A0ABP5FNX2</accession>